<keyword evidence="1" id="KW-0479">Metal-binding</keyword>
<keyword evidence="2" id="KW-0472">Membrane</keyword>
<organism evidence="5 6">
    <name type="scientific">Paramecium pentaurelia</name>
    <dbReference type="NCBI Taxonomy" id="43138"/>
    <lineage>
        <taxon>Eukaryota</taxon>
        <taxon>Sar</taxon>
        <taxon>Alveolata</taxon>
        <taxon>Ciliophora</taxon>
        <taxon>Intramacronucleata</taxon>
        <taxon>Oligohymenophorea</taxon>
        <taxon>Peniculida</taxon>
        <taxon>Parameciidae</taxon>
        <taxon>Paramecium</taxon>
    </lineage>
</organism>
<sequence>MFLILILSLGTSKQIFSKEFKQMNGQVNIETDIFDRIRLTQYQRLIITLSNYNSNIQPLLLICKSSPSFLKIPDYLEINKDQCVADLNSYDYQKSFQTAIISINQFAGSFQNIIYQIDLKNISIIVIQDQISDFFIKYEILDKKICYIKCQNKGYCNDGICKCKEQYIGDDCSLKIFNLKYQDKLVPNQIYYLTIEKQELIRFEFKENCSFFFECIINYPFYKRGQLKVQSYIQISLRNSQECIDNFRYSNYQFSQFKQPLYLFSTTNFVQIIKSESQEILNSNTIVYIVSFVGLALLLVFIIACIIWKKRISQISDISRNSLQMSQKTELINQVNKLMPIQTYEQLIKNFPGLIDDQYCQICLQNYNKDHKIRISYCTHFFHAECLDIWIEKNENCPTCRSSLNYETLNKLTDQDRIDEGLFQNISSSKHPNTYLSKQKIRLYGEIKSSNSPIIKV</sequence>
<evidence type="ECO:0000259" key="4">
    <source>
        <dbReference type="PROSITE" id="PS50089"/>
    </source>
</evidence>
<keyword evidence="2" id="KW-1133">Transmembrane helix</keyword>
<keyword evidence="3" id="KW-0732">Signal</keyword>
<dbReference type="InterPro" id="IPR001841">
    <property type="entry name" value="Znf_RING"/>
</dbReference>
<feature type="transmembrane region" description="Helical" evidence="2">
    <location>
        <begin position="286"/>
        <end position="308"/>
    </location>
</feature>
<keyword evidence="1" id="KW-0862">Zinc</keyword>
<feature type="signal peptide" evidence="3">
    <location>
        <begin position="1"/>
        <end position="17"/>
    </location>
</feature>
<proteinExistence type="predicted"/>
<accession>A0A8S1TFZ2</accession>
<evidence type="ECO:0000313" key="6">
    <source>
        <dbReference type="Proteomes" id="UP000689195"/>
    </source>
</evidence>
<dbReference type="SMART" id="SM00184">
    <property type="entry name" value="RING"/>
    <property type="match status" value="1"/>
</dbReference>
<dbReference type="GO" id="GO:0008270">
    <property type="term" value="F:zinc ion binding"/>
    <property type="evidence" value="ECO:0007669"/>
    <property type="project" value="UniProtKB-KW"/>
</dbReference>
<evidence type="ECO:0000256" key="3">
    <source>
        <dbReference type="SAM" id="SignalP"/>
    </source>
</evidence>
<evidence type="ECO:0000313" key="5">
    <source>
        <dbReference type="EMBL" id="CAD8150663.1"/>
    </source>
</evidence>
<comment type="caution">
    <text evidence="5">The sequence shown here is derived from an EMBL/GenBank/DDBJ whole genome shotgun (WGS) entry which is preliminary data.</text>
</comment>
<keyword evidence="1" id="KW-0863">Zinc-finger</keyword>
<protein>
    <recommendedName>
        <fullName evidence="4">RING-type domain-containing protein</fullName>
    </recommendedName>
</protein>
<dbReference type="PROSITE" id="PS50089">
    <property type="entry name" value="ZF_RING_2"/>
    <property type="match status" value="1"/>
</dbReference>
<dbReference type="AlphaFoldDB" id="A0A8S1TFZ2"/>
<feature type="chain" id="PRO_5035719467" description="RING-type domain-containing protein" evidence="3">
    <location>
        <begin position="18"/>
        <end position="457"/>
    </location>
</feature>
<gene>
    <name evidence="5" type="ORF">PPENT_87.1.T0200397</name>
</gene>
<dbReference type="InterPro" id="IPR053070">
    <property type="entry name" value="RING-type_E3_ubiquitin-ligase"/>
</dbReference>
<evidence type="ECO:0000256" key="1">
    <source>
        <dbReference type="PROSITE-ProRule" id="PRU00175"/>
    </source>
</evidence>
<keyword evidence="2" id="KW-0812">Transmembrane</keyword>
<dbReference type="EMBL" id="CAJJDO010000020">
    <property type="protein sequence ID" value="CAD8150663.1"/>
    <property type="molecule type" value="Genomic_DNA"/>
</dbReference>
<keyword evidence="6" id="KW-1185">Reference proteome</keyword>
<dbReference type="PANTHER" id="PTHR47035">
    <property type="entry name" value="OS11G0150450 PROTEIN"/>
    <property type="match status" value="1"/>
</dbReference>
<dbReference type="Proteomes" id="UP000689195">
    <property type="component" value="Unassembled WGS sequence"/>
</dbReference>
<dbReference type="PANTHER" id="PTHR47035:SF3">
    <property type="entry name" value="OS11G0150450 PROTEIN"/>
    <property type="match status" value="1"/>
</dbReference>
<evidence type="ECO:0000256" key="2">
    <source>
        <dbReference type="SAM" id="Phobius"/>
    </source>
</evidence>
<reference evidence="5" key="1">
    <citation type="submission" date="2021-01" db="EMBL/GenBank/DDBJ databases">
        <authorList>
            <consortium name="Genoscope - CEA"/>
            <person name="William W."/>
        </authorList>
    </citation>
    <scope>NUCLEOTIDE SEQUENCE</scope>
</reference>
<dbReference type="Pfam" id="PF13639">
    <property type="entry name" value="zf-RING_2"/>
    <property type="match status" value="1"/>
</dbReference>
<dbReference type="OrthoDB" id="300607at2759"/>
<feature type="domain" description="RING-type" evidence="4">
    <location>
        <begin position="360"/>
        <end position="401"/>
    </location>
</feature>
<name>A0A8S1TFZ2_9CILI</name>